<dbReference type="EMBL" id="ML733405">
    <property type="protein sequence ID" value="KAB8223452.1"/>
    <property type="molecule type" value="Genomic_DNA"/>
</dbReference>
<dbReference type="AlphaFoldDB" id="A0A5N6F0V0"/>
<proteinExistence type="predicted"/>
<dbReference type="Gene3D" id="1.25.40.10">
    <property type="entry name" value="Tetratricopeptide repeat domain"/>
    <property type="match status" value="1"/>
</dbReference>
<dbReference type="SUPFAM" id="SSF48452">
    <property type="entry name" value="TPR-like"/>
    <property type="match status" value="1"/>
</dbReference>
<sequence>MGNLLEVLGIPRLAETRARQALMLNPQDWRASYLLAKLVRTKEGIDFLAAPIGTRLASDSQWQRDPVQRISFAKLLYMFGLLNWEDKCPSTAIAYCKMAMGLDPTNYDRVTMVLSSLATEGRWQDIIISLKGVKDSAHISQGLAEIIIELWNADRFHQIFLQAALRTKHFDLLEETYNLAINLLLELQDRATLAYVRYYYATAIYSLRDRESKAIAEWENVLTEVPQSHLYTILPLLVSKLGPLYLHKARASGDDTEAASSYLEKLETLIPDGAPRSEALLPPKLYLARYYQTQGDVLRAKQITREIVKQALEILSDDDEDNDRYAYFSLLTVFLPLEDSRNMLASLAMLSFNTSDAATIHCDGDCGNSWSYLGDMLWCKDCIDFQIDEKCHRKLCDGALPFTSIMQDTPVGCVPFGEAAIPLDEWMELVRRNYVYIEH</sequence>
<name>A0A5N6F0V0_9EURO</name>
<dbReference type="InterPro" id="IPR011990">
    <property type="entry name" value="TPR-like_helical_dom_sf"/>
</dbReference>
<evidence type="ECO:0000313" key="1">
    <source>
        <dbReference type="EMBL" id="KAB8223452.1"/>
    </source>
</evidence>
<dbReference type="Proteomes" id="UP000326799">
    <property type="component" value="Unassembled WGS sequence"/>
</dbReference>
<accession>A0A5N6F0V0</accession>
<evidence type="ECO:0000313" key="2">
    <source>
        <dbReference type="Proteomes" id="UP000326799"/>
    </source>
</evidence>
<gene>
    <name evidence="1" type="ORF">BDV33DRAFT_228325</name>
</gene>
<protein>
    <submittedName>
        <fullName evidence="1">Uncharacterized protein</fullName>
    </submittedName>
</protein>
<reference evidence="1 2" key="1">
    <citation type="submission" date="2019-04" db="EMBL/GenBank/DDBJ databases">
        <title>Fungal friends and foes A comparative genomics study of 23 Aspergillus species from section Flavi.</title>
        <authorList>
            <consortium name="DOE Joint Genome Institute"/>
            <person name="Kjaerbolling I."/>
            <person name="Vesth T.C."/>
            <person name="Frisvad J.C."/>
            <person name="Nybo J.L."/>
            <person name="Theobald S."/>
            <person name="Kildgaard S."/>
            <person name="Petersen T.I."/>
            <person name="Kuo A."/>
            <person name="Sato A."/>
            <person name="Lyhne E.K."/>
            <person name="Kogle M.E."/>
            <person name="Wiebenga A."/>
            <person name="Kun R.S."/>
            <person name="Lubbers R.J."/>
            <person name="Makela M.R."/>
            <person name="Barry K."/>
            <person name="Chovatia M."/>
            <person name="Clum A."/>
            <person name="Daum C."/>
            <person name="Haridas S."/>
            <person name="He G."/>
            <person name="LaButti K."/>
            <person name="Lipzen A."/>
            <person name="Mondo S."/>
            <person name="Pangilinan J."/>
            <person name="Riley R."/>
            <person name="Salamov A."/>
            <person name="Simmons B.A."/>
            <person name="Magnuson J.K."/>
            <person name="Henrissat B."/>
            <person name="Mortensen U.H."/>
            <person name="Larsen T.O."/>
            <person name="De vries R.P."/>
            <person name="Grigoriev I.V."/>
            <person name="Machida M."/>
            <person name="Baker S.E."/>
            <person name="Andersen M.R."/>
        </authorList>
    </citation>
    <scope>NUCLEOTIDE SEQUENCE [LARGE SCALE GENOMIC DNA]</scope>
    <source>
        <strain evidence="1 2">CBS 126849</strain>
    </source>
</reference>
<keyword evidence="2" id="KW-1185">Reference proteome</keyword>
<organism evidence="1 2">
    <name type="scientific">Aspergillus novoparasiticus</name>
    <dbReference type="NCBI Taxonomy" id="986946"/>
    <lineage>
        <taxon>Eukaryota</taxon>
        <taxon>Fungi</taxon>
        <taxon>Dikarya</taxon>
        <taxon>Ascomycota</taxon>
        <taxon>Pezizomycotina</taxon>
        <taxon>Eurotiomycetes</taxon>
        <taxon>Eurotiomycetidae</taxon>
        <taxon>Eurotiales</taxon>
        <taxon>Aspergillaceae</taxon>
        <taxon>Aspergillus</taxon>
        <taxon>Aspergillus subgen. Circumdati</taxon>
    </lineage>
</organism>